<dbReference type="EMBL" id="AP012492">
    <property type="protein sequence ID" value="BAM33225.1"/>
    <property type="molecule type" value="Genomic_DNA"/>
</dbReference>
<keyword evidence="1" id="KW-1133">Transmembrane helix</keyword>
<dbReference type="AlphaFoldDB" id="A0AAI8QHW1"/>
<keyword evidence="1" id="KW-0812">Transmembrane</keyword>
<protein>
    <submittedName>
        <fullName evidence="2">Uncharacterized protein</fullName>
    </submittedName>
</protein>
<reference evidence="2 3" key="1">
    <citation type="journal article" date="2012" name="J. Bacteriol.">
        <title>Complete Genome Sequence of Helicobacter cinaedi Type Strain ATCC BAA-847.</title>
        <authorList>
            <person name="Miyoshi-Akiyama T."/>
            <person name="Takeshita N."/>
            <person name="Ohmagari N."/>
            <person name="Kirikae T."/>
        </authorList>
    </citation>
    <scope>NUCLEOTIDE SEQUENCE [LARGE SCALE GENOMIC DNA]</scope>
    <source>
        <strain evidence="2 3">ATCC BAA-847</strain>
    </source>
</reference>
<sequence>MSQAYGATQSRQNKADFAEVIHLFPFKYVIFLHSILAKFKNLTRLCRKITGFLFVWIIYFGKALVMT</sequence>
<name>A0AAI8QHW1_9HELI</name>
<keyword evidence="1" id="KW-0472">Membrane</keyword>
<evidence type="ECO:0000256" key="1">
    <source>
        <dbReference type="SAM" id="Phobius"/>
    </source>
</evidence>
<evidence type="ECO:0000313" key="3">
    <source>
        <dbReference type="Proteomes" id="UP000006036"/>
    </source>
</evidence>
<feature type="transmembrane region" description="Helical" evidence="1">
    <location>
        <begin position="20"/>
        <end position="37"/>
    </location>
</feature>
<dbReference type="KEGG" id="hcb:HCBAA847_2007"/>
<accession>A0AAI8QHW1</accession>
<organism evidence="2 3">
    <name type="scientific">Helicobacter cinaedi CCUG 18818 = ATCC BAA-847</name>
    <dbReference type="NCBI Taxonomy" id="537971"/>
    <lineage>
        <taxon>Bacteria</taxon>
        <taxon>Pseudomonadati</taxon>
        <taxon>Campylobacterota</taxon>
        <taxon>Epsilonproteobacteria</taxon>
        <taxon>Campylobacterales</taxon>
        <taxon>Helicobacteraceae</taxon>
        <taxon>Helicobacter</taxon>
    </lineage>
</organism>
<proteinExistence type="predicted"/>
<dbReference type="Proteomes" id="UP000006036">
    <property type="component" value="Chromosome 1"/>
</dbReference>
<gene>
    <name evidence="2" type="ORF">HCBAA847_2007</name>
</gene>
<evidence type="ECO:0000313" key="2">
    <source>
        <dbReference type="EMBL" id="BAM33225.1"/>
    </source>
</evidence>
<feature type="transmembrane region" description="Helical" evidence="1">
    <location>
        <begin position="49"/>
        <end position="66"/>
    </location>
</feature>